<accession>A0A6A4HLY0</accession>
<dbReference type="InterPro" id="IPR013785">
    <property type="entry name" value="Aldolase_TIM"/>
</dbReference>
<feature type="compositionally biased region" description="Low complexity" evidence="2">
    <location>
        <begin position="120"/>
        <end position="137"/>
    </location>
</feature>
<dbReference type="GO" id="GO:0005835">
    <property type="term" value="C:fatty acid synthase complex"/>
    <property type="evidence" value="ECO:0007669"/>
    <property type="project" value="InterPro"/>
</dbReference>
<dbReference type="Proteomes" id="UP000799118">
    <property type="component" value="Unassembled WGS sequence"/>
</dbReference>
<keyword evidence="5" id="KW-1185">Reference proteome</keyword>
<dbReference type="Pfam" id="PF08354">
    <property type="entry name" value="Fas1-AflB-like_hel"/>
    <property type="match status" value="1"/>
</dbReference>
<dbReference type="InterPro" id="IPR050830">
    <property type="entry name" value="Fungal_FAS"/>
</dbReference>
<dbReference type="GO" id="GO:0004312">
    <property type="term" value="F:fatty acid synthase activity"/>
    <property type="evidence" value="ECO:0007669"/>
    <property type="project" value="InterPro"/>
</dbReference>
<evidence type="ECO:0000313" key="5">
    <source>
        <dbReference type="Proteomes" id="UP000799118"/>
    </source>
</evidence>
<feature type="region of interest" description="Disordered" evidence="2">
    <location>
        <begin position="97"/>
        <end position="138"/>
    </location>
</feature>
<keyword evidence="1" id="KW-0808">Transferase</keyword>
<dbReference type="InterPro" id="IPR003965">
    <property type="entry name" value="Fatty_acid_synthase"/>
</dbReference>
<dbReference type="InterPro" id="IPR013565">
    <property type="entry name" value="Fas1/AflB-like_central"/>
</dbReference>
<dbReference type="GO" id="GO:0006633">
    <property type="term" value="P:fatty acid biosynthetic process"/>
    <property type="evidence" value="ECO:0007669"/>
    <property type="project" value="InterPro"/>
</dbReference>
<organism evidence="4 5">
    <name type="scientific">Gymnopus androsaceus JB14</name>
    <dbReference type="NCBI Taxonomy" id="1447944"/>
    <lineage>
        <taxon>Eukaryota</taxon>
        <taxon>Fungi</taxon>
        <taxon>Dikarya</taxon>
        <taxon>Basidiomycota</taxon>
        <taxon>Agaricomycotina</taxon>
        <taxon>Agaricomycetes</taxon>
        <taxon>Agaricomycetidae</taxon>
        <taxon>Agaricales</taxon>
        <taxon>Marasmiineae</taxon>
        <taxon>Omphalotaceae</taxon>
        <taxon>Gymnopus</taxon>
    </lineage>
</organism>
<sequence>MFQEQQCCSEAFHGQGQTDQGHAWKRQFLAQSAVTDAGLYNSTEIKREENWAEKIAPRLVKSKDGTIHLDTPFSCRVRERSSRCWLTTSSWLVADTTTPTPPCQGYRNPVENSPGCRNHPSTASTSIPLSSASSSSLAGAEEGRIPHRRILHWHGVPSTKKAAEIIEGLRSAGIKHLGLKPGSVDGIRQVINIAAANPDFPIIMQWTGGRAGGHHSFEDFHQPIFYQIFCESVEFIKQTFEI</sequence>
<dbReference type="AlphaFoldDB" id="A0A6A4HLY0"/>
<protein>
    <recommendedName>
        <fullName evidence="3">Fatty acid synthase beta subunit AflB /Fas1-like central domain-containing protein</fullName>
    </recommendedName>
</protein>
<dbReference type="PANTHER" id="PTHR10982">
    <property type="entry name" value="MALONYL COA-ACYL CARRIER PROTEIN TRANSACYLASE"/>
    <property type="match status" value="1"/>
</dbReference>
<dbReference type="Gene3D" id="3.20.20.70">
    <property type="entry name" value="Aldolase class I"/>
    <property type="match status" value="1"/>
</dbReference>
<evidence type="ECO:0000256" key="2">
    <source>
        <dbReference type="SAM" id="MobiDB-lite"/>
    </source>
</evidence>
<evidence type="ECO:0000256" key="1">
    <source>
        <dbReference type="ARBA" id="ARBA00022679"/>
    </source>
</evidence>
<reference evidence="4" key="1">
    <citation type="journal article" date="2019" name="Environ. Microbiol.">
        <title>Fungal ecological strategies reflected in gene transcription - a case study of two litter decomposers.</title>
        <authorList>
            <person name="Barbi F."/>
            <person name="Kohler A."/>
            <person name="Barry K."/>
            <person name="Baskaran P."/>
            <person name="Daum C."/>
            <person name="Fauchery L."/>
            <person name="Ihrmark K."/>
            <person name="Kuo A."/>
            <person name="LaButti K."/>
            <person name="Lipzen A."/>
            <person name="Morin E."/>
            <person name="Grigoriev I.V."/>
            <person name="Henrissat B."/>
            <person name="Lindahl B."/>
            <person name="Martin F."/>
        </authorList>
    </citation>
    <scope>NUCLEOTIDE SEQUENCE</scope>
    <source>
        <strain evidence="4">JB14</strain>
    </source>
</reference>
<dbReference type="PRINTS" id="PR01483">
    <property type="entry name" value="FASYNTHASE"/>
</dbReference>
<proteinExistence type="predicted"/>
<evidence type="ECO:0000313" key="4">
    <source>
        <dbReference type="EMBL" id="KAE9398408.1"/>
    </source>
</evidence>
<name>A0A6A4HLY0_9AGAR</name>
<dbReference type="EMBL" id="ML769483">
    <property type="protein sequence ID" value="KAE9398408.1"/>
    <property type="molecule type" value="Genomic_DNA"/>
</dbReference>
<gene>
    <name evidence="4" type="ORF">BT96DRAFT_994889</name>
</gene>
<feature type="domain" description="Fatty acid synthase beta subunit AflB /Fas1-like central" evidence="3">
    <location>
        <begin position="201"/>
        <end position="225"/>
    </location>
</feature>
<evidence type="ECO:0000259" key="3">
    <source>
        <dbReference type="Pfam" id="PF08354"/>
    </source>
</evidence>
<dbReference type="OrthoDB" id="4251012at2759"/>
<dbReference type="GO" id="GO:0004318">
    <property type="term" value="F:enoyl-[acyl-carrier-protein] reductase (NADH) activity"/>
    <property type="evidence" value="ECO:0007669"/>
    <property type="project" value="InterPro"/>
</dbReference>
<dbReference type="PANTHER" id="PTHR10982:SF21">
    <property type="entry name" value="FATTY ACID SYNTHASE SUBUNIT BETA"/>
    <property type="match status" value="1"/>
</dbReference>